<evidence type="ECO:0000313" key="2">
    <source>
        <dbReference type="Proteomes" id="UP000177263"/>
    </source>
</evidence>
<dbReference type="InterPro" id="IPR016181">
    <property type="entry name" value="Acyl_CoA_acyltransferase"/>
</dbReference>
<gene>
    <name evidence="1" type="ORF">A2801_03945</name>
</gene>
<sequence length="240" mass="26559">MVEYEVLFSGASCEQMNDDSLSAAIFTGDSLENNVAQLSEIVASLASDGFGEGKVMSPERMEGRLLREGNLIIALDQDSVPVGFQMQTVFSEGEEDFLYYSRVVRKDQQGKGIGGKLLRVATSLYKPTVVAARSQNPVEISSFLREMESLNVGGVYPFNFPYDSNPRAQESLRVLVSKLGYLGKTDLETGLCRGAYSEGRLGDYEIRTDHPRIQKVEQDLVRFGLDRQGGDAIFYLALVR</sequence>
<dbReference type="Proteomes" id="UP000177263">
    <property type="component" value="Unassembled WGS sequence"/>
</dbReference>
<dbReference type="EMBL" id="MGGM01000012">
    <property type="protein sequence ID" value="OGM29452.1"/>
    <property type="molecule type" value="Genomic_DNA"/>
</dbReference>
<evidence type="ECO:0008006" key="3">
    <source>
        <dbReference type="Google" id="ProtNLM"/>
    </source>
</evidence>
<name>A0A1F7YQ70_9BACT</name>
<dbReference type="AlphaFoldDB" id="A0A1F7YQ70"/>
<proteinExistence type="predicted"/>
<protein>
    <recommendedName>
        <fullName evidence="3">N-acetyltransferase domain-containing protein</fullName>
    </recommendedName>
</protein>
<dbReference type="Gene3D" id="3.40.630.30">
    <property type="match status" value="1"/>
</dbReference>
<comment type="caution">
    <text evidence="1">The sequence shown here is derived from an EMBL/GenBank/DDBJ whole genome shotgun (WGS) entry which is preliminary data.</text>
</comment>
<dbReference type="SUPFAM" id="SSF55729">
    <property type="entry name" value="Acyl-CoA N-acyltransferases (Nat)"/>
    <property type="match status" value="1"/>
</dbReference>
<organism evidence="1 2">
    <name type="scientific">Candidatus Woesebacteria bacterium RIFCSPHIGHO2_01_FULL_41_10</name>
    <dbReference type="NCBI Taxonomy" id="1802500"/>
    <lineage>
        <taxon>Bacteria</taxon>
        <taxon>Candidatus Woeseibacteriota</taxon>
    </lineage>
</organism>
<reference evidence="1 2" key="1">
    <citation type="journal article" date="2016" name="Nat. Commun.">
        <title>Thousands of microbial genomes shed light on interconnected biogeochemical processes in an aquifer system.</title>
        <authorList>
            <person name="Anantharaman K."/>
            <person name="Brown C.T."/>
            <person name="Hug L.A."/>
            <person name="Sharon I."/>
            <person name="Castelle C.J."/>
            <person name="Probst A.J."/>
            <person name="Thomas B.C."/>
            <person name="Singh A."/>
            <person name="Wilkins M.J."/>
            <person name="Karaoz U."/>
            <person name="Brodie E.L."/>
            <person name="Williams K.H."/>
            <person name="Hubbard S.S."/>
            <person name="Banfield J.F."/>
        </authorList>
    </citation>
    <scope>NUCLEOTIDE SEQUENCE [LARGE SCALE GENOMIC DNA]</scope>
</reference>
<dbReference type="CDD" id="cd04301">
    <property type="entry name" value="NAT_SF"/>
    <property type="match status" value="1"/>
</dbReference>
<evidence type="ECO:0000313" key="1">
    <source>
        <dbReference type="EMBL" id="OGM29452.1"/>
    </source>
</evidence>
<accession>A0A1F7YQ70</accession>